<comment type="caution">
    <text evidence="2">The sequence shown here is derived from an EMBL/GenBank/DDBJ whole genome shotgun (WGS) entry which is preliminary data.</text>
</comment>
<sequence>KGRIEANRRPNFPLFIIVIGRFRWTGGVFIFVEIVFKLNFDTGRSWVGFWFGFGFGFRIRSVIVDFVFG</sequence>
<protein>
    <submittedName>
        <fullName evidence="2">Uncharacterized protein</fullName>
    </submittedName>
</protein>
<dbReference type="AlphaFoldDB" id="A0A392SL46"/>
<keyword evidence="1" id="KW-0812">Transmembrane</keyword>
<keyword evidence="1" id="KW-0472">Membrane</keyword>
<keyword evidence="1" id="KW-1133">Transmembrane helix</keyword>
<accession>A0A392SL46</accession>
<feature type="non-terminal residue" evidence="2">
    <location>
        <position position="1"/>
    </location>
</feature>
<dbReference type="EMBL" id="LXQA010403522">
    <property type="protein sequence ID" value="MCI49591.1"/>
    <property type="molecule type" value="Genomic_DNA"/>
</dbReference>
<evidence type="ECO:0000256" key="1">
    <source>
        <dbReference type="SAM" id="Phobius"/>
    </source>
</evidence>
<reference evidence="2 3" key="1">
    <citation type="journal article" date="2018" name="Front. Plant Sci.">
        <title>Red Clover (Trifolium pratense) and Zigzag Clover (T. medium) - A Picture of Genomic Similarities and Differences.</title>
        <authorList>
            <person name="Dluhosova J."/>
            <person name="Istvanek J."/>
            <person name="Nedelnik J."/>
            <person name="Repkova J."/>
        </authorList>
    </citation>
    <scope>NUCLEOTIDE SEQUENCE [LARGE SCALE GENOMIC DNA]</scope>
    <source>
        <strain evidence="3">cv. 10/8</strain>
        <tissue evidence="2">Leaf</tissue>
    </source>
</reference>
<feature type="transmembrane region" description="Helical" evidence="1">
    <location>
        <begin position="48"/>
        <end position="68"/>
    </location>
</feature>
<dbReference type="Proteomes" id="UP000265520">
    <property type="component" value="Unassembled WGS sequence"/>
</dbReference>
<name>A0A392SL46_9FABA</name>
<proteinExistence type="predicted"/>
<evidence type="ECO:0000313" key="2">
    <source>
        <dbReference type="EMBL" id="MCI49591.1"/>
    </source>
</evidence>
<feature type="transmembrane region" description="Helical" evidence="1">
    <location>
        <begin position="12"/>
        <end position="36"/>
    </location>
</feature>
<keyword evidence="3" id="KW-1185">Reference proteome</keyword>
<evidence type="ECO:0000313" key="3">
    <source>
        <dbReference type="Proteomes" id="UP000265520"/>
    </source>
</evidence>
<organism evidence="2 3">
    <name type="scientific">Trifolium medium</name>
    <dbReference type="NCBI Taxonomy" id="97028"/>
    <lineage>
        <taxon>Eukaryota</taxon>
        <taxon>Viridiplantae</taxon>
        <taxon>Streptophyta</taxon>
        <taxon>Embryophyta</taxon>
        <taxon>Tracheophyta</taxon>
        <taxon>Spermatophyta</taxon>
        <taxon>Magnoliopsida</taxon>
        <taxon>eudicotyledons</taxon>
        <taxon>Gunneridae</taxon>
        <taxon>Pentapetalae</taxon>
        <taxon>rosids</taxon>
        <taxon>fabids</taxon>
        <taxon>Fabales</taxon>
        <taxon>Fabaceae</taxon>
        <taxon>Papilionoideae</taxon>
        <taxon>50 kb inversion clade</taxon>
        <taxon>NPAAA clade</taxon>
        <taxon>Hologalegina</taxon>
        <taxon>IRL clade</taxon>
        <taxon>Trifolieae</taxon>
        <taxon>Trifolium</taxon>
    </lineage>
</organism>